<dbReference type="Gramene" id="Mp5g09670.1">
    <property type="protein sequence ID" value="Mp5g09670.1.cds1"/>
    <property type="gene ID" value="Mp5g09670"/>
</dbReference>
<reference evidence="6" key="1">
    <citation type="journal article" date="2017" name="Cell">
        <title>Insights into land plant evolution garnered from the Marchantia polymorpha genome.</title>
        <authorList>
            <person name="Bowman J.L."/>
            <person name="Kohchi T."/>
            <person name="Yamato K.T."/>
            <person name="Jenkins J."/>
            <person name="Shu S."/>
            <person name="Ishizaki K."/>
            <person name="Yamaoka S."/>
            <person name="Nishihama R."/>
            <person name="Nakamura Y."/>
            <person name="Berger F."/>
            <person name="Adam C."/>
            <person name="Aki S.S."/>
            <person name="Althoff F."/>
            <person name="Araki T."/>
            <person name="Arteaga-Vazquez M.A."/>
            <person name="Balasubrmanian S."/>
            <person name="Barry K."/>
            <person name="Bauer D."/>
            <person name="Boehm C.R."/>
            <person name="Briginshaw L."/>
            <person name="Caballero-Perez J."/>
            <person name="Catarino B."/>
            <person name="Chen F."/>
            <person name="Chiyoda S."/>
            <person name="Chovatia M."/>
            <person name="Davies K.M."/>
            <person name="Delmans M."/>
            <person name="Demura T."/>
            <person name="Dierschke T."/>
            <person name="Dolan L."/>
            <person name="Dorantes-Acosta A.E."/>
            <person name="Eklund D.M."/>
            <person name="Florent S.N."/>
            <person name="Flores-Sandoval E."/>
            <person name="Fujiyama A."/>
            <person name="Fukuzawa H."/>
            <person name="Galik B."/>
            <person name="Grimanelli D."/>
            <person name="Grimwood J."/>
            <person name="Grossniklaus U."/>
            <person name="Hamada T."/>
            <person name="Haseloff J."/>
            <person name="Hetherington A.J."/>
            <person name="Higo A."/>
            <person name="Hirakawa Y."/>
            <person name="Hundley H.N."/>
            <person name="Ikeda Y."/>
            <person name="Inoue K."/>
            <person name="Inoue S.I."/>
            <person name="Ishida S."/>
            <person name="Jia Q."/>
            <person name="Kakita M."/>
            <person name="Kanazawa T."/>
            <person name="Kawai Y."/>
            <person name="Kawashima T."/>
            <person name="Kennedy M."/>
            <person name="Kinose K."/>
            <person name="Kinoshita T."/>
            <person name="Kohara Y."/>
            <person name="Koide E."/>
            <person name="Komatsu K."/>
            <person name="Kopischke S."/>
            <person name="Kubo M."/>
            <person name="Kyozuka J."/>
            <person name="Lagercrantz U."/>
            <person name="Lin S.S."/>
            <person name="Lindquist E."/>
            <person name="Lipzen A.M."/>
            <person name="Lu C.W."/>
            <person name="De Luna E."/>
            <person name="Martienssen R.A."/>
            <person name="Minamino N."/>
            <person name="Mizutani M."/>
            <person name="Mizutani M."/>
            <person name="Mochizuki N."/>
            <person name="Monte I."/>
            <person name="Mosher R."/>
            <person name="Nagasaki H."/>
            <person name="Nakagami H."/>
            <person name="Naramoto S."/>
            <person name="Nishitani K."/>
            <person name="Ohtani M."/>
            <person name="Okamoto T."/>
            <person name="Okumura M."/>
            <person name="Phillips J."/>
            <person name="Pollak B."/>
            <person name="Reinders A."/>
            <person name="Rovekamp M."/>
            <person name="Sano R."/>
            <person name="Sawa S."/>
            <person name="Schmid M.W."/>
            <person name="Shirakawa M."/>
            <person name="Solano R."/>
            <person name="Spunde A."/>
            <person name="Suetsugu N."/>
            <person name="Sugano S."/>
            <person name="Sugiyama A."/>
            <person name="Sun R."/>
            <person name="Suzuki Y."/>
            <person name="Takenaka M."/>
            <person name="Takezawa D."/>
            <person name="Tomogane H."/>
            <person name="Tsuzuki M."/>
            <person name="Ueda T."/>
            <person name="Umeda M."/>
            <person name="Ward J.M."/>
            <person name="Watanabe Y."/>
            <person name="Yazaki K."/>
            <person name="Yokoyama R."/>
            <person name="Yoshitake Y."/>
            <person name="Yotsui I."/>
            <person name="Zachgo S."/>
            <person name="Schmutz J."/>
        </authorList>
    </citation>
    <scope>NUCLEOTIDE SEQUENCE [LARGE SCALE GENOMIC DNA]</scope>
    <source>
        <strain evidence="6">Tak-1</strain>
    </source>
</reference>
<sequence>MKYPKLISPTSVGRCDLKHRVVMSPLTRLRNDEATEAPGEINKLYYSQRASEGGLILSEGTSPSPGGRGYIRAPAVFNDAHVRGWKLVTDEVHAKGGFIFCQLMHAGRVSHSTLLPNQQLPVSPSAIQPSGLVHIPGGKKAPYEVPRALDVEEIPGIVEEYVVAARCAMEAGFDGVEIHCGNGYLPQQFLAKQCNIRTDQYGGSVPNRARFLLEVTDAVVAAIGSDKVGMKLQPGVTFSGLVEPEDDCFEQLAYLGPELQMRKMAYVCLSSCNYAPYFQFLGLTEPNFKNDVWRFFRQHYKGTLIINGGLSPERAEEYVAEGTADCVSFGVPFIANANLPELLAAGFENDQLNAGGWQTNLWYSHAGRPDEVGYTDWPLVEPTVAA</sequence>
<organism evidence="5 6">
    <name type="scientific">Marchantia polymorpha</name>
    <name type="common">Common liverwort</name>
    <name type="synonym">Marchantia aquatica</name>
    <dbReference type="NCBI Taxonomy" id="3197"/>
    <lineage>
        <taxon>Eukaryota</taxon>
        <taxon>Viridiplantae</taxon>
        <taxon>Streptophyta</taxon>
        <taxon>Embryophyta</taxon>
        <taxon>Marchantiophyta</taxon>
        <taxon>Marchantiopsida</taxon>
        <taxon>Marchantiidae</taxon>
        <taxon>Marchantiales</taxon>
        <taxon>Marchantiaceae</taxon>
        <taxon>Marchantia</taxon>
    </lineage>
</organism>
<protein>
    <recommendedName>
        <fullName evidence="4">NADH:flavin oxidoreductase/NADH oxidase N-terminal domain-containing protein</fullName>
    </recommendedName>
</protein>
<evidence type="ECO:0000256" key="3">
    <source>
        <dbReference type="ARBA" id="ARBA00022643"/>
    </source>
</evidence>
<evidence type="ECO:0000256" key="2">
    <source>
        <dbReference type="ARBA" id="ARBA00005979"/>
    </source>
</evidence>
<dbReference type="InterPro" id="IPR013785">
    <property type="entry name" value="Aldolase_TIM"/>
</dbReference>
<dbReference type="InterPro" id="IPR001155">
    <property type="entry name" value="OxRdtase_FMN_N"/>
</dbReference>
<dbReference type="PANTHER" id="PTHR22893">
    <property type="entry name" value="NADH OXIDOREDUCTASE-RELATED"/>
    <property type="match status" value="1"/>
</dbReference>
<keyword evidence="6" id="KW-1185">Reference proteome</keyword>
<dbReference type="Proteomes" id="UP000244005">
    <property type="component" value="Unassembled WGS sequence"/>
</dbReference>
<evidence type="ECO:0000313" key="6">
    <source>
        <dbReference type="Proteomes" id="UP000244005"/>
    </source>
</evidence>
<gene>
    <name evidence="5" type="ORF">MARPO_0048s0103</name>
</gene>
<evidence type="ECO:0000259" key="4">
    <source>
        <dbReference type="Pfam" id="PF00724"/>
    </source>
</evidence>
<dbReference type="AlphaFoldDB" id="A0A2R6WYR2"/>
<dbReference type="GO" id="GO:0016491">
    <property type="term" value="F:oxidoreductase activity"/>
    <property type="evidence" value="ECO:0000318"/>
    <property type="project" value="GO_Central"/>
</dbReference>
<dbReference type="PANTHER" id="PTHR22893:SF123">
    <property type="entry name" value="NADH:FLAVIN OXIDOREDUCTASE_NADH OXIDASE N-TERMINAL DOMAIN-CONTAINING PROTEIN"/>
    <property type="match status" value="1"/>
</dbReference>
<dbReference type="OMA" id="VWGADRI"/>
<name>A0A2R6WYR2_MARPO</name>
<dbReference type="InterPro" id="IPR045247">
    <property type="entry name" value="Oye-like"/>
</dbReference>
<dbReference type="Gene3D" id="3.20.20.70">
    <property type="entry name" value="Aldolase class I"/>
    <property type="match status" value="1"/>
</dbReference>
<comment type="cofactor">
    <cofactor evidence="1">
        <name>FMN</name>
        <dbReference type="ChEBI" id="CHEBI:58210"/>
    </cofactor>
</comment>
<evidence type="ECO:0000313" key="5">
    <source>
        <dbReference type="EMBL" id="PTQ38998.1"/>
    </source>
</evidence>
<evidence type="ECO:0000256" key="1">
    <source>
        <dbReference type="ARBA" id="ARBA00001917"/>
    </source>
</evidence>
<dbReference type="GO" id="GO:0010181">
    <property type="term" value="F:FMN binding"/>
    <property type="evidence" value="ECO:0007669"/>
    <property type="project" value="InterPro"/>
</dbReference>
<feature type="domain" description="NADH:flavin oxidoreductase/NADH oxidase N-terminal" evidence="4">
    <location>
        <begin position="5"/>
        <end position="348"/>
    </location>
</feature>
<comment type="similarity">
    <text evidence="2">Belongs to the NADH:flavin oxidoreductase/NADH oxidase family.</text>
</comment>
<accession>A0A2R6WYR2</accession>
<dbReference type="CDD" id="cd02933">
    <property type="entry name" value="OYE_like_FMN"/>
    <property type="match status" value="1"/>
</dbReference>
<dbReference type="SUPFAM" id="SSF51395">
    <property type="entry name" value="FMN-linked oxidoreductases"/>
    <property type="match status" value="1"/>
</dbReference>
<keyword evidence="3" id="KW-0288">FMN</keyword>
<dbReference type="Pfam" id="PF00724">
    <property type="entry name" value="Oxidored_FMN"/>
    <property type="match status" value="1"/>
</dbReference>
<dbReference type="OrthoDB" id="1663137at2759"/>
<dbReference type="EMBL" id="KZ772720">
    <property type="protein sequence ID" value="PTQ38998.1"/>
    <property type="molecule type" value="Genomic_DNA"/>
</dbReference>
<proteinExistence type="inferred from homology"/>
<keyword evidence="3" id="KW-0285">Flavoprotein</keyword>